<reference evidence="1" key="1">
    <citation type="journal article" date="2015" name="Nature">
        <title>Complex archaea that bridge the gap between prokaryotes and eukaryotes.</title>
        <authorList>
            <person name="Spang A."/>
            <person name="Saw J.H."/>
            <person name="Jorgensen S.L."/>
            <person name="Zaremba-Niedzwiedzka K."/>
            <person name="Martijn J."/>
            <person name="Lind A.E."/>
            <person name="van Eijk R."/>
            <person name="Schleper C."/>
            <person name="Guy L."/>
            <person name="Ettema T.J."/>
        </authorList>
    </citation>
    <scope>NUCLEOTIDE SEQUENCE</scope>
</reference>
<name>A0A0F9KSJ4_9ZZZZ</name>
<sequence>MAEPTRIYLASSWRNPWYPVALAKLREAGFEVYDFRDDAAFQWSDIKYTWLMWTPEEAREAMSDPRVRRAFNADKAAIDACDVLILLLPCGASAHTEFGYAAGQGKRTLIVLPVNDYESTKGIDPRGLTYLMDNRNPGAETMYLFADHLCLNIEEAVQMLTGEGGHDG</sequence>
<dbReference type="SUPFAM" id="SSF52309">
    <property type="entry name" value="N-(deoxy)ribosyltransferase-like"/>
    <property type="match status" value="1"/>
</dbReference>
<gene>
    <name evidence="1" type="ORF">LCGC14_1296760</name>
</gene>
<dbReference type="EMBL" id="LAZR01007529">
    <property type="protein sequence ID" value="KKM84668.1"/>
    <property type="molecule type" value="Genomic_DNA"/>
</dbReference>
<organism evidence="1">
    <name type="scientific">marine sediment metagenome</name>
    <dbReference type="NCBI Taxonomy" id="412755"/>
    <lineage>
        <taxon>unclassified sequences</taxon>
        <taxon>metagenomes</taxon>
        <taxon>ecological metagenomes</taxon>
    </lineage>
</organism>
<accession>A0A0F9KSJ4</accession>
<comment type="caution">
    <text evidence="1">The sequence shown here is derived from an EMBL/GenBank/DDBJ whole genome shotgun (WGS) entry which is preliminary data.</text>
</comment>
<evidence type="ECO:0008006" key="2">
    <source>
        <dbReference type="Google" id="ProtNLM"/>
    </source>
</evidence>
<dbReference type="AlphaFoldDB" id="A0A0F9KSJ4"/>
<evidence type="ECO:0000313" key="1">
    <source>
        <dbReference type="EMBL" id="KKM84668.1"/>
    </source>
</evidence>
<protein>
    <recommendedName>
        <fullName evidence="2">Nucleoside 2-deoxyribosyltransferase</fullName>
    </recommendedName>
</protein>
<proteinExistence type="predicted"/>
<dbReference type="Gene3D" id="3.40.50.450">
    <property type="match status" value="1"/>
</dbReference>